<feature type="non-terminal residue" evidence="2">
    <location>
        <position position="1"/>
    </location>
</feature>
<feature type="compositionally biased region" description="Basic and acidic residues" evidence="1">
    <location>
        <begin position="45"/>
        <end position="64"/>
    </location>
</feature>
<evidence type="ECO:0000313" key="2">
    <source>
        <dbReference type="EMBL" id="CAA9443176.1"/>
    </source>
</evidence>
<dbReference type="AlphaFoldDB" id="A0A6J4QLC5"/>
<evidence type="ECO:0000256" key="1">
    <source>
        <dbReference type="SAM" id="MobiDB-lite"/>
    </source>
</evidence>
<feature type="non-terminal residue" evidence="2">
    <location>
        <position position="76"/>
    </location>
</feature>
<organism evidence="2">
    <name type="scientific">uncultured Phycisphaerae bacterium</name>
    <dbReference type="NCBI Taxonomy" id="904963"/>
    <lineage>
        <taxon>Bacteria</taxon>
        <taxon>Pseudomonadati</taxon>
        <taxon>Planctomycetota</taxon>
        <taxon>Phycisphaerae</taxon>
        <taxon>environmental samples</taxon>
    </lineage>
</organism>
<reference evidence="2" key="1">
    <citation type="submission" date="2020-02" db="EMBL/GenBank/DDBJ databases">
        <authorList>
            <person name="Meier V. D."/>
        </authorList>
    </citation>
    <scope>NUCLEOTIDE SEQUENCE</scope>
    <source>
        <strain evidence="2">AVDCRST_MAG64</strain>
    </source>
</reference>
<name>A0A6J4QLC5_9BACT</name>
<feature type="compositionally biased region" description="Basic and acidic residues" evidence="1">
    <location>
        <begin position="1"/>
        <end position="25"/>
    </location>
</feature>
<protein>
    <submittedName>
        <fullName evidence="2">Uncharacterized protein</fullName>
    </submittedName>
</protein>
<accession>A0A6J4QLC5</accession>
<feature type="region of interest" description="Disordered" evidence="1">
    <location>
        <begin position="1"/>
        <end position="76"/>
    </location>
</feature>
<sequence length="76" mass="8044">DDQRDPREGVDPAAERAGRTAEAHVRPAHAGGHGEAGGPQPTPQDPRRDRPHQDRDAAARDRPAEAAAEAGGVRRV</sequence>
<dbReference type="EMBL" id="CADCUQ010001012">
    <property type="protein sequence ID" value="CAA9443176.1"/>
    <property type="molecule type" value="Genomic_DNA"/>
</dbReference>
<gene>
    <name evidence="2" type="ORF">AVDCRST_MAG64-4341</name>
</gene>
<proteinExistence type="predicted"/>